<dbReference type="PANTHER" id="PTHR43403:SF1">
    <property type="entry name" value="NAD-SPECIFIC GLUTAMATE DEHYDROGENASE"/>
    <property type="match status" value="1"/>
</dbReference>
<evidence type="ECO:0000259" key="3">
    <source>
        <dbReference type="Pfam" id="PF21074"/>
    </source>
</evidence>
<dbReference type="Proteomes" id="UP001327219">
    <property type="component" value="Chromosome"/>
</dbReference>
<dbReference type="InterPro" id="IPR028971">
    <property type="entry name" value="NAD-GDH_cat"/>
</dbReference>
<keyword evidence="8" id="KW-1185">Reference proteome</keyword>
<feature type="domain" description="NAD-glutamate dehydrogenase ACT2" evidence="5">
    <location>
        <begin position="377"/>
        <end position="466"/>
    </location>
</feature>
<dbReference type="Pfam" id="PF21076">
    <property type="entry name" value="GDH_ACT2"/>
    <property type="match status" value="1"/>
</dbReference>
<dbReference type="Pfam" id="PF21078">
    <property type="entry name" value="GDH_HM3"/>
    <property type="match status" value="1"/>
</dbReference>
<feature type="domain" description="NAD-glutamate dehydrogenase N-terminal ACT1" evidence="4">
    <location>
        <begin position="27"/>
        <end position="131"/>
    </location>
</feature>
<name>A0ABZ0ULC6_9RICK</name>
<feature type="domain" description="NAD-specific glutamate dehydrogenase C-terminal" evidence="3">
    <location>
        <begin position="1237"/>
        <end position="1554"/>
    </location>
</feature>
<dbReference type="PANTHER" id="PTHR43403">
    <property type="entry name" value="NAD-SPECIFIC GLUTAMATE DEHYDROGENASE"/>
    <property type="match status" value="1"/>
</dbReference>
<dbReference type="Pfam" id="PF21073">
    <property type="entry name" value="GDH_HM1"/>
    <property type="match status" value="1"/>
</dbReference>
<feature type="domain" description="NAD-glutamate dehydrogenase ACT3" evidence="6">
    <location>
        <begin position="525"/>
        <end position="589"/>
    </location>
</feature>
<dbReference type="InterPro" id="IPR049059">
    <property type="entry name" value="NAD_Glu_DH_HM1"/>
</dbReference>
<keyword evidence="1" id="KW-0560">Oxidoreductase</keyword>
<dbReference type="InterPro" id="IPR046346">
    <property type="entry name" value="Aminoacid_DH-like_N_sf"/>
</dbReference>
<evidence type="ECO:0000259" key="6">
    <source>
        <dbReference type="Pfam" id="PF21077"/>
    </source>
</evidence>
<feature type="domain" description="NAD-glutamate dehydrogenase catalytic" evidence="2">
    <location>
        <begin position="700"/>
        <end position="1192"/>
    </location>
</feature>
<dbReference type="InterPro" id="IPR049056">
    <property type="entry name" value="NAD_Glu_DH_HM3"/>
</dbReference>
<dbReference type="Pfam" id="PF21075">
    <property type="entry name" value="GDH_ACT1"/>
    <property type="match status" value="1"/>
</dbReference>
<dbReference type="InterPro" id="IPR049064">
    <property type="entry name" value="NAD_Glu_DH_ACT3"/>
</dbReference>
<dbReference type="Pfam" id="PF21079">
    <property type="entry name" value="GDH_HM2"/>
    <property type="match status" value="1"/>
</dbReference>
<dbReference type="InterPro" id="IPR007780">
    <property type="entry name" value="NAD_Glu_DH_bac"/>
</dbReference>
<dbReference type="InterPro" id="IPR036291">
    <property type="entry name" value="NAD(P)-bd_dom_sf"/>
</dbReference>
<dbReference type="InterPro" id="IPR049058">
    <property type="entry name" value="NAD_Glu_DH_HM2"/>
</dbReference>
<dbReference type="PIRSF" id="PIRSF036761">
    <property type="entry name" value="GDH_Mll4104"/>
    <property type="match status" value="1"/>
</dbReference>
<dbReference type="Pfam" id="PF21077">
    <property type="entry name" value="GDH_ACT3"/>
    <property type="match status" value="1"/>
</dbReference>
<dbReference type="Pfam" id="PF21074">
    <property type="entry name" value="GDH_C"/>
    <property type="match status" value="1"/>
</dbReference>
<dbReference type="InterPro" id="IPR048381">
    <property type="entry name" value="GDH_C"/>
</dbReference>
<dbReference type="Pfam" id="PF05088">
    <property type="entry name" value="Bac_GDH_CD"/>
    <property type="match status" value="1"/>
</dbReference>
<dbReference type="RefSeq" id="WP_323732609.1">
    <property type="nucleotide sequence ID" value="NZ_CP110820.1"/>
</dbReference>
<reference evidence="7 8" key="1">
    <citation type="submission" date="2022-11" db="EMBL/GenBank/DDBJ databases">
        <title>Host association and intracellularity evolved multiple times independently in the Rickettsiales.</title>
        <authorList>
            <person name="Castelli M."/>
            <person name="Nardi T."/>
            <person name="Gammuto L."/>
            <person name="Bellinzona G."/>
            <person name="Sabaneyeva E."/>
            <person name="Potekhin A."/>
            <person name="Serra V."/>
            <person name="Petroni G."/>
            <person name="Sassera D."/>
        </authorList>
    </citation>
    <scope>NUCLEOTIDE SEQUENCE [LARGE SCALE GENOMIC DNA]</scope>
    <source>
        <strain evidence="7 8">NDG2</strain>
    </source>
</reference>
<proteinExistence type="predicted"/>
<sequence length="1589" mass="181986">MDRNNPNSNKQIEIINSFLNDQAVIRFTSKFLEDISLESLSSIQPKIISAACNRAYGIIKNSFKEECIIDISTSDQESDYMILTIIGRDITFLIDSVQNELQSYDIDIKLLTHKVFNSIDYHDYKLEDIKNDKTVVLQFYVSNWFDEEFHQTLKNRISETLECVRLSVDGWSGMKGVLANCIENLSENLKHSNSAVTQENINFLNFLLEDNFIFLGSLRGIVTGSKTITIEDNKSLGLLSHKNYHNKVIQLENSRLPQSVISVKKSDLKSVVHRKSYMLCLTVKSFDKDGNCDFVHVFYGFLVTKVYYMSVLNIPFIREKITYVIDKYGYPKDSYNAKELVTALEEFPRSELLQISQDDLFNIAAGIVSLTINPRTKLFIREDQDKRYISSLIFIPKTKFSTQVRERIENILCHQFNGFVARYYVKIGEGQLTRLQLTINLPERKIPQYSVDRIEKLIASAVNVWEDNLKEALENKVSKKEADKLFKKYQHAFNAKYTNGFSPEQSLHDIDAIEEALEKNKVIFKIYNSAKSGKGLIQLKIFSAGTELPLSSVFPIIDNLGFFTIDVETFEVVINHFGTQQKVYISYFRTKPRFNELIFDDKLRFNLEEGLEKIWNNTVENDGFNSLIFYVDVNYREANLLRAYAKYLRQIRFEFSTEYILSTLVKYHSLVNDMVKLFNIRFSPISDYNSQEEDEVLKTIKTQLSNVSFFVEDKILSTYLNLILATKRTNFFIVEENGESKDFISLKMSSREIEGMPLPKPEVDTFVYSAKFEAVHLRGGKVARGGIRWTDRPEDFRKVVLDLMKAQMTKNSLIVPLGCKGGFVVKQTSDTKEETMKVGVECYKNFLRGILDITDNIIDKVVVHPKNVVVRYDDIDPYLVVAADKGTATFSDFANSVSKEYNFWLGDAFASGGSAGYDHKKIGITAKGGWICVKNHFSAMGVDLDRDVFTAVGIGDMSGDVFGNGMLLSRKMQLLAAFNHIHIFLDPNPDPEISFKERERLFNNPQLRWSDYNQALISHGGGVYDRSVKQITISQEVKQALGITADHLSPAQLITAILKAPVDLMWNGGIGTYVKGEFEDDNAIGDKENDNLRIFGKQLRCKVVGEGGNLGFTQKGRIEYANNGGRINTDFIDNSAGVDCSDHEVNIKIALQHEVQTGNITLERRNEILGQLNKDVEELVLKDNHRQSILLDIEVSGTNKLKDYAWLITYLEESGELQREVEKLPTKEEIAKMDLEGRSLTRPEIAVLIAYTKNSIAKMLNSYDFTQNKFFQDILLSYFPKYLQEHFKNAILSHKLNNEIITTIISNDFVNMLGCVTFYQLSEEKEYKSVAIVDAFYIVIKSMCVKDTWLKIRELPTSVSSEVKYKLLLTIQKIVKKGINWMLMHYLDPAKVSDNIATYSQGFQKLITGLSKDEYLSGNVISKQVSKIITLINGYELPQEEVVNIAYLSLVSSLFDIIVINKSTNLDIIHIARVYFKIRSRLYIDQMLELISKHEDVYPVERLANDYIEDELRKLTIKLVFAQLKQSVNGKNVETLNLSFIKDEEQLRRFDDFTTKALMEVDYRHSFLLIQVIISKLKELLHLDSICDV</sequence>
<evidence type="ECO:0000313" key="7">
    <source>
        <dbReference type="EMBL" id="WPX96936.1"/>
    </source>
</evidence>
<evidence type="ECO:0000313" key="8">
    <source>
        <dbReference type="Proteomes" id="UP001327219"/>
    </source>
</evidence>
<evidence type="ECO:0000259" key="2">
    <source>
        <dbReference type="Pfam" id="PF05088"/>
    </source>
</evidence>
<evidence type="ECO:0000256" key="1">
    <source>
        <dbReference type="ARBA" id="ARBA00023002"/>
    </source>
</evidence>
<dbReference type="SUPFAM" id="SSF51735">
    <property type="entry name" value="NAD(P)-binding Rossmann-fold domains"/>
    <property type="match status" value="1"/>
</dbReference>
<dbReference type="InterPro" id="IPR024727">
    <property type="entry name" value="NAD_Glu_DH_N_ACT1"/>
</dbReference>
<evidence type="ECO:0000259" key="5">
    <source>
        <dbReference type="Pfam" id="PF21076"/>
    </source>
</evidence>
<dbReference type="EMBL" id="CP110820">
    <property type="protein sequence ID" value="WPX96936.1"/>
    <property type="molecule type" value="Genomic_DNA"/>
</dbReference>
<gene>
    <name evidence="7" type="ORF">Bandiella_01072</name>
</gene>
<evidence type="ECO:0000259" key="4">
    <source>
        <dbReference type="Pfam" id="PF21075"/>
    </source>
</evidence>
<protein>
    <submittedName>
        <fullName evidence="7">NAD-specific glutamate dehydrogenase</fullName>
    </submittedName>
</protein>
<organism evidence="7 8">
    <name type="scientific">Candidatus Bandiella euplotis</name>
    <dbReference type="NCBI Taxonomy" id="1664265"/>
    <lineage>
        <taxon>Bacteria</taxon>
        <taxon>Pseudomonadati</taxon>
        <taxon>Pseudomonadota</taxon>
        <taxon>Alphaproteobacteria</taxon>
        <taxon>Rickettsiales</taxon>
        <taxon>Candidatus Midichloriaceae</taxon>
        <taxon>Candidatus Bandiella</taxon>
    </lineage>
</organism>
<accession>A0ABZ0ULC6</accession>
<dbReference type="SUPFAM" id="SSF53223">
    <property type="entry name" value="Aminoacid dehydrogenase-like, N-terminal domain"/>
    <property type="match status" value="1"/>
</dbReference>
<dbReference type="InterPro" id="IPR049062">
    <property type="entry name" value="NAD_Glu_DH_ACT2"/>
</dbReference>